<sequence length="79" mass="9070">MKLRHILYENVSVKGKAQFHQFIGGELEIEDAEEIKELLKNKNIEEIKEELPAVEESAGDTSEDSQEIEKTDKKKGKQK</sequence>
<reference evidence="3" key="1">
    <citation type="submission" date="2016-01" db="EMBL/GenBank/DDBJ databases">
        <authorList>
            <person name="Mitreva M."/>
            <person name="Pepin K.H."/>
            <person name="Mihindukulasuriya K.A."/>
            <person name="Fulton R."/>
            <person name="Fronick C."/>
            <person name="O'Laughlin M."/>
            <person name="Miner T."/>
            <person name="Herter B."/>
            <person name="Rosa B.A."/>
            <person name="Cordes M."/>
            <person name="Tomlinson C."/>
            <person name="Wollam A."/>
            <person name="Palsikar V.B."/>
            <person name="Mardis E.R."/>
            <person name="Wilson R.K."/>
        </authorList>
    </citation>
    <scope>NUCLEOTIDE SEQUENCE [LARGE SCALE GENOMIC DNA]</scope>
    <source>
        <strain evidence="3">CMW8396</strain>
    </source>
</reference>
<evidence type="ECO:0000313" key="2">
    <source>
        <dbReference type="EMBL" id="KXA13381.1"/>
    </source>
</evidence>
<gene>
    <name evidence="2" type="ORF">HMPREF3206_01457</name>
</gene>
<dbReference type="RefSeq" id="WP_008800907.1">
    <property type="nucleotide sequence ID" value="NZ_KQ956559.1"/>
</dbReference>
<proteinExistence type="predicted"/>
<dbReference type="Proteomes" id="UP000070617">
    <property type="component" value="Unassembled WGS sequence"/>
</dbReference>
<feature type="compositionally biased region" description="Acidic residues" evidence="1">
    <location>
        <begin position="57"/>
        <end position="66"/>
    </location>
</feature>
<evidence type="ECO:0000256" key="1">
    <source>
        <dbReference type="SAM" id="MobiDB-lite"/>
    </source>
</evidence>
<dbReference type="EMBL" id="LRPX01000070">
    <property type="protein sequence ID" value="KXA13381.1"/>
    <property type="molecule type" value="Genomic_DNA"/>
</dbReference>
<feature type="region of interest" description="Disordered" evidence="1">
    <location>
        <begin position="49"/>
        <end position="79"/>
    </location>
</feature>
<keyword evidence="3" id="KW-1185">Reference proteome</keyword>
<dbReference type="PATRIC" id="fig|134605.3.peg.1444"/>
<organism evidence="2 3">
    <name type="scientific">Fusobacterium equinum</name>
    <dbReference type="NCBI Taxonomy" id="134605"/>
    <lineage>
        <taxon>Bacteria</taxon>
        <taxon>Fusobacteriati</taxon>
        <taxon>Fusobacteriota</taxon>
        <taxon>Fusobacteriia</taxon>
        <taxon>Fusobacteriales</taxon>
        <taxon>Fusobacteriaceae</taxon>
        <taxon>Fusobacterium</taxon>
    </lineage>
</organism>
<comment type="caution">
    <text evidence="2">The sequence shown here is derived from an EMBL/GenBank/DDBJ whole genome shotgun (WGS) entry which is preliminary data.</text>
</comment>
<name>A0A133NAQ5_9FUSO</name>
<dbReference type="AlphaFoldDB" id="A0A133NAQ5"/>
<protein>
    <submittedName>
        <fullName evidence="2">Uncharacterized protein</fullName>
    </submittedName>
</protein>
<accession>A0A133NAQ5</accession>
<evidence type="ECO:0000313" key="3">
    <source>
        <dbReference type="Proteomes" id="UP000070617"/>
    </source>
</evidence>
<dbReference type="STRING" id="134605.HMPREF3206_01457"/>